<dbReference type="CDD" id="cd00130">
    <property type="entry name" value="PAS"/>
    <property type="match status" value="1"/>
</dbReference>
<dbReference type="Pfam" id="PF13492">
    <property type="entry name" value="GAF_3"/>
    <property type="match status" value="1"/>
</dbReference>
<dbReference type="GO" id="GO:0016791">
    <property type="term" value="F:phosphatase activity"/>
    <property type="evidence" value="ECO:0007669"/>
    <property type="project" value="TreeGrafter"/>
</dbReference>
<proteinExistence type="predicted"/>
<dbReference type="InterPro" id="IPR003018">
    <property type="entry name" value="GAF"/>
</dbReference>
<dbReference type="InterPro" id="IPR000014">
    <property type="entry name" value="PAS"/>
</dbReference>
<dbReference type="PROSITE" id="PS51746">
    <property type="entry name" value="PPM_2"/>
    <property type="match status" value="1"/>
</dbReference>
<protein>
    <submittedName>
        <fullName evidence="4">SpoIIE family protein phosphatase</fullName>
    </submittedName>
</protein>
<dbReference type="Proteomes" id="UP000334019">
    <property type="component" value="Chromosome"/>
</dbReference>
<dbReference type="Gene3D" id="3.60.40.10">
    <property type="entry name" value="PPM-type phosphatase domain"/>
    <property type="match status" value="1"/>
</dbReference>
<evidence type="ECO:0000313" key="5">
    <source>
        <dbReference type="Proteomes" id="UP000334019"/>
    </source>
</evidence>
<dbReference type="SMART" id="SM00065">
    <property type="entry name" value="GAF"/>
    <property type="match status" value="1"/>
</dbReference>
<sequence>MPLDDALLPAPPGTDPWIVMSAVPQGIVIVDEDDRVAWANPAAVELLERPATELVGATADLVEGIAAAAGVQVDRRPTPDGGGSVLLLRGDDRAAAETSLLGEASDRLSGSLHLGRTMALIAELVVPRMADACTVGFVEGRVLRRTGAVVTDDGGVDHVAEEDVPVSTAAALTRRAWRTGSAELHQVVDPGAAVPEGAAWSTLRDLELGSAMVVPLRARGVTLGALVLLRRTGREPFGAADLRLAEAFARRAAIALDNAALYRDRSLVARMLQQSLLPALLPDIPHLDVGARYRPLVMVSEIGGDFYDVFPTGGDRWAVVVGDVCGKGLGAAAMTGLARHSVRTAAIQADAPSGVLAALNDTILSEDGSRHCTVVYANVEPTLGGADVTIASGGHPPPFVLRADGAVEEVPVRGTLLGVLPEPRLTDVAVHLGPGDSLVLYTDGVIEARVDRREFGEPRLRQTLAESRGLSADAVAEHVLQEVADFVRSDQTDDIAVVVVRVPGGSDA</sequence>
<organism evidence="4 5">
    <name type="scientific">Actinomarinicola tropica</name>
    <dbReference type="NCBI Taxonomy" id="2789776"/>
    <lineage>
        <taxon>Bacteria</taxon>
        <taxon>Bacillati</taxon>
        <taxon>Actinomycetota</taxon>
        <taxon>Acidimicrobiia</taxon>
        <taxon>Acidimicrobiales</taxon>
        <taxon>Iamiaceae</taxon>
        <taxon>Actinomarinicola</taxon>
    </lineage>
</organism>
<dbReference type="EMBL" id="CP045851">
    <property type="protein sequence ID" value="QGG94270.1"/>
    <property type="molecule type" value="Genomic_DNA"/>
</dbReference>
<dbReference type="PROSITE" id="PS50112">
    <property type="entry name" value="PAS"/>
    <property type="match status" value="1"/>
</dbReference>
<dbReference type="KEGG" id="atq:GH723_03670"/>
<dbReference type="SMART" id="SM00331">
    <property type="entry name" value="PP2C_SIG"/>
    <property type="match status" value="1"/>
</dbReference>
<evidence type="ECO:0000313" key="4">
    <source>
        <dbReference type="EMBL" id="QGG94270.1"/>
    </source>
</evidence>
<evidence type="ECO:0000259" key="2">
    <source>
        <dbReference type="PROSITE" id="PS50112"/>
    </source>
</evidence>
<dbReference type="InterPro" id="IPR001932">
    <property type="entry name" value="PPM-type_phosphatase-like_dom"/>
</dbReference>
<accession>A0A5Q2RK84</accession>
<dbReference type="SUPFAM" id="SSF81606">
    <property type="entry name" value="PP2C-like"/>
    <property type="match status" value="1"/>
</dbReference>
<evidence type="ECO:0000259" key="3">
    <source>
        <dbReference type="PROSITE" id="PS51746"/>
    </source>
</evidence>
<dbReference type="Pfam" id="PF13188">
    <property type="entry name" value="PAS_8"/>
    <property type="match status" value="1"/>
</dbReference>
<evidence type="ECO:0000256" key="1">
    <source>
        <dbReference type="ARBA" id="ARBA00022801"/>
    </source>
</evidence>
<dbReference type="InterPro" id="IPR035965">
    <property type="entry name" value="PAS-like_dom_sf"/>
</dbReference>
<reference evidence="4 5" key="1">
    <citation type="submission" date="2019-11" db="EMBL/GenBank/DDBJ databases">
        <authorList>
            <person name="He Y."/>
        </authorList>
    </citation>
    <scope>NUCLEOTIDE SEQUENCE [LARGE SCALE GENOMIC DNA]</scope>
    <source>
        <strain evidence="4 5">SCSIO 58843</strain>
    </source>
</reference>
<dbReference type="PANTHER" id="PTHR43156:SF2">
    <property type="entry name" value="STAGE II SPORULATION PROTEIN E"/>
    <property type="match status" value="1"/>
</dbReference>
<dbReference type="Pfam" id="PF07228">
    <property type="entry name" value="SpoIIE"/>
    <property type="match status" value="1"/>
</dbReference>
<keyword evidence="1" id="KW-0378">Hydrolase</keyword>
<dbReference type="InterPro" id="IPR029016">
    <property type="entry name" value="GAF-like_dom_sf"/>
</dbReference>
<feature type="domain" description="PAS" evidence="2">
    <location>
        <begin position="19"/>
        <end position="56"/>
    </location>
</feature>
<dbReference type="SUPFAM" id="SSF55781">
    <property type="entry name" value="GAF domain-like"/>
    <property type="match status" value="1"/>
</dbReference>
<dbReference type="AlphaFoldDB" id="A0A5Q2RK84"/>
<keyword evidence="5" id="KW-1185">Reference proteome</keyword>
<dbReference type="Gene3D" id="3.30.450.40">
    <property type="match status" value="1"/>
</dbReference>
<dbReference type="InterPro" id="IPR036457">
    <property type="entry name" value="PPM-type-like_dom_sf"/>
</dbReference>
<name>A0A5Q2RK84_9ACTN</name>
<dbReference type="SUPFAM" id="SSF55785">
    <property type="entry name" value="PYP-like sensor domain (PAS domain)"/>
    <property type="match status" value="1"/>
</dbReference>
<dbReference type="RefSeq" id="WP_153758376.1">
    <property type="nucleotide sequence ID" value="NZ_CP045851.1"/>
</dbReference>
<feature type="domain" description="PPM-type phosphatase" evidence="3">
    <location>
        <begin position="288"/>
        <end position="502"/>
    </location>
</feature>
<gene>
    <name evidence="4" type="ORF">GH723_03670</name>
</gene>
<dbReference type="Gene3D" id="3.30.450.20">
    <property type="entry name" value="PAS domain"/>
    <property type="match status" value="1"/>
</dbReference>
<dbReference type="PANTHER" id="PTHR43156">
    <property type="entry name" value="STAGE II SPORULATION PROTEIN E-RELATED"/>
    <property type="match status" value="1"/>
</dbReference>
<dbReference type="InterPro" id="IPR052016">
    <property type="entry name" value="Bact_Sigma-Reg"/>
</dbReference>